<evidence type="ECO:0000259" key="2">
    <source>
        <dbReference type="PROSITE" id="PS50053"/>
    </source>
</evidence>
<dbReference type="CDD" id="cd17039">
    <property type="entry name" value="Ubl_ubiquitin_like"/>
    <property type="match status" value="2"/>
</dbReference>
<dbReference type="EnsemblPlants" id="AET1Gv20900700.7">
    <property type="protein sequence ID" value="AET1Gv20900700.7"/>
    <property type="gene ID" value="AET1Gv20900700"/>
</dbReference>
<evidence type="ECO:0000313" key="3">
    <source>
        <dbReference type="EnsemblPlants" id="AET1Gv20900700.7"/>
    </source>
</evidence>
<keyword evidence="4" id="KW-1185">Reference proteome</keyword>
<dbReference type="GO" id="GO:0003729">
    <property type="term" value="F:mRNA binding"/>
    <property type="evidence" value="ECO:0007669"/>
    <property type="project" value="UniProtKB-ARBA"/>
</dbReference>
<feature type="domain" description="Ubiquitin-like" evidence="2">
    <location>
        <begin position="17"/>
        <end position="81"/>
    </location>
</feature>
<dbReference type="PANTHER" id="PTHR10666">
    <property type="entry name" value="UBIQUITIN"/>
    <property type="match status" value="1"/>
</dbReference>
<dbReference type="Gene3D" id="3.10.20.90">
    <property type="entry name" value="Phosphatidylinositol 3-kinase Catalytic Subunit, Chain A, domain 1"/>
    <property type="match status" value="2"/>
</dbReference>
<reference evidence="4" key="2">
    <citation type="journal article" date="2017" name="Nat. Plants">
        <title>The Aegilops tauschii genome reveals multiple impacts of transposons.</title>
        <authorList>
            <person name="Zhao G."/>
            <person name="Zou C."/>
            <person name="Li K."/>
            <person name="Wang K."/>
            <person name="Li T."/>
            <person name="Gao L."/>
            <person name="Zhang X."/>
            <person name="Wang H."/>
            <person name="Yang Z."/>
            <person name="Liu X."/>
            <person name="Jiang W."/>
            <person name="Mao L."/>
            <person name="Kong X."/>
            <person name="Jiao Y."/>
            <person name="Jia J."/>
        </authorList>
    </citation>
    <scope>NUCLEOTIDE SEQUENCE [LARGE SCALE GENOMIC DNA]</scope>
    <source>
        <strain evidence="4">cv. AL8/78</strain>
    </source>
</reference>
<reference evidence="3" key="4">
    <citation type="submission" date="2019-03" db="UniProtKB">
        <authorList>
            <consortium name="EnsemblPlants"/>
        </authorList>
    </citation>
    <scope>IDENTIFICATION</scope>
</reference>
<dbReference type="SUPFAM" id="SSF54236">
    <property type="entry name" value="Ubiquitin-like"/>
    <property type="match status" value="2"/>
</dbReference>
<name>A0A452ZSH2_AEGTS</name>
<evidence type="ECO:0000256" key="1">
    <source>
        <dbReference type="ARBA" id="ARBA00022499"/>
    </source>
</evidence>
<dbReference type="Gramene" id="AET1Gv20900700.7">
    <property type="protein sequence ID" value="AET1Gv20900700.7"/>
    <property type="gene ID" value="AET1Gv20900700"/>
</dbReference>
<dbReference type="AlphaFoldDB" id="A0A452ZSH2"/>
<dbReference type="PROSITE" id="PS50053">
    <property type="entry name" value="UBIQUITIN_2"/>
    <property type="match status" value="2"/>
</dbReference>
<dbReference type="InterPro" id="IPR000626">
    <property type="entry name" value="Ubiquitin-like_dom"/>
</dbReference>
<reference evidence="3" key="5">
    <citation type="journal article" date="2021" name="G3 (Bethesda)">
        <title>Aegilops tauschii genome assembly Aet v5.0 features greater sequence contiguity and improved annotation.</title>
        <authorList>
            <person name="Wang L."/>
            <person name="Zhu T."/>
            <person name="Rodriguez J.C."/>
            <person name="Deal K.R."/>
            <person name="Dubcovsky J."/>
            <person name="McGuire P.E."/>
            <person name="Lux T."/>
            <person name="Spannagl M."/>
            <person name="Mayer K.F.X."/>
            <person name="Baldrich P."/>
            <person name="Meyers B.C."/>
            <person name="Huo N."/>
            <person name="Gu Y.Q."/>
            <person name="Zhou H."/>
            <person name="Devos K.M."/>
            <person name="Bennetzen J.L."/>
            <person name="Unver T."/>
            <person name="Budak H."/>
            <person name="Gulick P.J."/>
            <person name="Galiba G."/>
            <person name="Kalapos B."/>
            <person name="Nelson D.R."/>
            <person name="Li P."/>
            <person name="You F.M."/>
            <person name="Luo M.C."/>
            <person name="Dvorak J."/>
        </authorList>
    </citation>
    <scope>NUCLEOTIDE SEQUENCE [LARGE SCALE GENOMIC DNA]</scope>
    <source>
        <strain evidence="3">cv. AL8/78</strain>
    </source>
</reference>
<accession>A0A452ZSH2</accession>
<dbReference type="InterPro" id="IPR029071">
    <property type="entry name" value="Ubiquitin-like_domsf"/>
</dbReference>
<reference evidence="4" key="1">
    <citation type="journal article" date="2014" name="Science">
        <title>Ancient hybridizations among the ancestral genomes of bread wheat.</title>
        <authorList>
            <consortium name="International Wheat Genome Sequencing Consortium,"/>
            <person name="Marcussen T."/>
            <person name="Sandve S.R."/>
            <person name="Heier L."/>
            <person name="Spannagl M."/>
            <person name="Pfeifer M."/>
            <person name="Jakobsen K.S."/>
            <person name="Wulff B.B."/>
            <person name="Steuernagel B."/>
            <person name="Mayer K.F."/>
            <person name="Olsen O.A."/>
        </authorList>
    </citation>
    <scope>NUCLEOTIDE SEQUENCE [LARGE SCALE GENOMIC DNA]</scope>
    <source>
        <strain evidence="4">cv. AL8/78</strain>
    </source>
</reference>
<dbReference type="SMART" id="SM00213">
    <property type="entry name" value="UBQ"/>
    <property type="match status" value="1"/>
</dbReference>
<protein>
    <recommendedName>
        <fullName evidence="2">Ubiquitin-like domain-containing protein</fullName>
    </recommendedName>
</protein>
<sequence length="200" mass="22787">METVDCKQKLLIQKKKMKITVRVHNGMSRCHALEVVESDLIYNVKAKLKAKVLFIDDAIIEYDNKPLADSCALKELHIQEGGQFEARYPNLIFVRSLTGKTMRFLIDDHFSDTIIYSLKEKIADEIGFSPDVQLLVYGGKQPKDDCTFADCHIQHGSILYVSVRLLGSLRQIFVRTLTGKKLSFLIDGHFSDTTIYSLKE</sequence>
<organism evidence="3 4">
    <name type="scientific">Aegilops tauschii subsp. strangulata</name>
    <name type="common">Goatgrass</name>
    <dbReference type="NCBI Taxonomy" id="200361"/>
    <lineage>
        <taxon>Eukaryota</taxon>
        <taxon>Viridiplantae</taxon>
        <taxon>Streptophyta</taxon>
        <taxon>Embryophyta</taxon>
        <taxon>Tracheophyta</taxon>
        <taxon>Spermatophyta</taxon>
        <taxon>Magnoliopsida</taxon>
        <taxon>Liliopsida</taxon>
        <taxon>Poales</taxon>
        <taxon>Poaceae</taxon>
        <taxon>BOP clade</taxon>
        <taxon>Pooideae</taxon>
        <taxon>Triticodae</taxon>
        <taxon>Triticeae</taxon>
        <taxon>Triticinae</taxon>
        <taxon>Aegilops</taxon>
    </lineage>
</organism>
<dbReference type="Proteomes" id="UP000015105">
    <property type="component" value="Chromosome 1D"/>
</dbReference>
<proteinExistence type="predicted"/>
<feature type="domain" description="Ubiquitin-like" evidence="2">
    <location>
        <begin position="92"/>
        <end position="168"/>
    </location>
</feature>
<dbReference type="InterPro" id="IPR050158">
    <property type="entry name" value="Ubiquitin_ubiquitin-like"/>
</dbReference>
<evidence type="ECO:0000313" key="4">
    <source>
        <dbReference type="Proteomes" id="UP000015105"/>
    </source>
</evidence>
<keyword evidence="1" id="KW-1017">Isopeptide bond</keyword>
<reference evidence="3" key="3">
    <citation type="journal article" date="2017" name="Nature">
        <title>Genome sequence of the progenitor of the wheat D genome Aegilops tauschii.</title>
        <authorList>
            <person name="Luo M.C."/>
            <person name="Gu Y.Q."/>
            <person name="Puiu D."/>
            <person name="Wang H."/>
            <person name="Twardziok S.O."/>
            <person name="Deal K.R."/>
            <person name="Huo N."/>
            <person name="Zhu T."/>
            <person name="Wang L."/>
            <person name="Wang Y."/>
            <person name="McGuire P.E."/>
            <person name="Liu S."/>
            <person name="Long H."/>
            <person name="Ramasamy R.K."/>
            <person name="Rodriguez J.C."/>
            <person name="Van S.L."/>
            <person name="Yuan L."/>
            <person name="Wang Z."/>
            <person name="Xia Z."/>
            <person name="Xiao L."/>
            <person name="Anderson O.D."/>
            <person name="Ouyang S."/>
            <person name="Liang Y."/>
            <person name="Zimin A.V."/>
            <person name="Pertea G."/>
            <person name="Qi P."/>
            <person name="Bennetzen J.L."/>
            <person name="Dai X."/>
            <person name="Dawson M.W."/>
            <person name="Muller H.G."/>
            <person name="Kugler K."/>
            <person name="Rivarola-Duarte L."/>
            <person name="Spannagl M."/>
            <person name="Mayer K.F.X."/>
            <person name="Lu F.H."/>
            <person name="Bevan M.W."/>
            <person name="Leroy P."/>
            <person name="Li P."/>
            <person name="You F.M."/>
            <person name="Sun Q."/>
            <person name="Liu Z."/>
            <person name="Lyons E."/>
            <person name="Wicker T."/>
            <person name="Salzberg S.L."/>
            <person name="Devos K.M."/>
            <person name="Dvorak J."/>
        </authorList>
    </citation>
    <scope>NUCLEOTIDE SEQUENCE [LARGE SCALE GENOMIC DNA]</scope>
    <source>
        <strain evidence="3">cv. AL8/78</strain>
    </source>
</reference>
<dbReference type="Pfam" id="PF00240">
    <property type="entry name" value="ubiquitin"/>
    <property type="match status" value="1"/>
</dbReference>